<evidence type="ECO:0000256" key="1">
    <source>
        <dbReference type="ARBA" id="ARBA00004651"/>
    </source>
</evidence>
<evidence type="ECO:0000256" key="5">
    <source>
        <dbReference type="ARBA" id="ARBA00022989"/>
    </source>
</evidence>
<dbReference type="InterPro" id="IPR032816">
    <property type="entry name" value="VTT_dom"/>
</dbReference>
<feature type="domain" description="VTT" evidence="8">
    <location>
        <begin position="53"/>
        <end position="181"/>
    </location>
</feature>
<feature type="transmembrane region" description="Helical" evidence="7">
    <location>
        <begin position="195"/>
        <end position="213"/>
    </location>
</feature>
<dbReference type="AlphaFoldDB" id="A0A0B8QM79"/>
<proteinExistence type="inferred from homology"/>
<sequence length="223" mass="25201">MKRNIMFVQLSIFGFFNDWMANFAQMPNGHIWIYVVLGAIIFIETGLVIFPFLPGDSILFFVGSLAAMSNGKLSIGLLILVMGIIAFIANLLNYEIGRRFGDVIPKHKWLSRFLKPEYMEEAHQFFEKWGSWAIFLGRFMPIIRTIVPFTAGAGKMPHKKFIFFNFIGGFAWVIVALGAGYLFGGIPFVKKHFEIIMIAIVFVSLLPAIIGILKRVLGSRKEA</sequence>
<feature type="transmembrane region" description="Helical" evidence="7">
    <location>
        <begin position="31"/>
        <end position="53"/>
    </location>
</feature>
<keyword evidence="3 7" id="KW-1003">Cell membrane</keyword>
<accession>A0A0B8QM79</accession>
<dbReference type="PANTHER" id="PTHR30353:SF0">
    <property type="entry name" value="TRANSMEMBRANE PROTEIN"/>
    <property type="match status" value="1"/>
</dbReference>
<evidence type="ECO:0000313" key="10">
    <source>
        <dbReference type="Proteomes" id="UP000031847"/>
    </source>
</evidence>
<organism evidence="9 10">
    <name type="scientific">Lactococcus lactis subsp. lactis</name>
    <name type="common">Streptococcus lactis</name>
    <dbReference type="NCBI Taxonomy" id="1360"/>
    <lineage>
        <taxon>Bacteria</taxon>
        <taxon>Bacillati</taxon>
        <taxon>Bacillota</taxon>
        <taxon>Bacilli</taxon>
        <taxon>Lactobacillales</taxon>
        <taxon>Streptococcaceae</taxon>
        <taxon>Lactococcus</taxon>
    </lineage>
</organism>
<evidence type="ECO:0000313" key="9">
    <source>
        <dbReference type="EMBL" id="GAM81135.1"/>
    </source>
</evidence>
<evidence type="ECO:0000256" key="4">
    <source>
        <dbReference type="ARBA" id="ARBA00022692"/>
    </source>
</evidence>
<protein>
    <submittedName>
        <fullName evidence="9">Uncharacterized membrane-associated protein</fullName>
    </submittedName>
</protein>
<evidence type="ECO:0000256" key="7">
    <source>
        <dbReference type="RuleBase" id="RU367016"/>
    </source>
</evidence>
<name>A0A0B8QM79_LACLL</name>
<keyword evidence="5 7" id="KW-1133">Transmembrane helix</keyword>
<feature type="transmembrane region" description="Helical" evidence="7">
    <location>
        <begin position="73"/>
        <end position="92"/>
    </location>
</feature>
<comment type="similarity">
    <text evidence="2 7">Belongs to the DedA family.</text>
</comment>
<dbReference type="Proteomes" id="UP000031847">
    <property type="component" value="Unassembled WGS sequence"/>
</dbReference>
<dbReference type="Pfam" id="PF09335">
    <property type="entry name" value="VTT_dom"/>
    <property type="match status" value="1"/>
</dbReference>
<keyword evidence="4 7" id="KW-0812">Transmembrane</keyword>
<evidence type="ECO:0000259" key="8">
    <source>
        <dbReference type="Pfam" id="PF09335"/>
    </source>
</evidence>
<keyword evidence="6 7" id="KW-0472">Membrane</keyword>
<dbReference type="PANTHER" id="PTHR30353">
    <property type="entry name" value="INNER MEMBRANE PROTEIN DEDA-RELATED"/>
    <property type="match status" value="1"/>
</dbReference>
<reference evidence="9 10" key="1">
    <citation type="submission" date="2015-01" db="EMBL/GenBank/DDBJ databases">
        <title>Lactococcus lactis subsp.lactis JCM 5805 whole genome shotgun sequence.</title>
        <authorList>
            <person name="Fujii T."/>
            <person name="Tomita Y."/>
            <person name="Ikushima S."/>
            <person name="Fujiwara D."/>
        </authorList>
    </citation>
    <scope>NUCLEOTIDE SEQUENCE [LARGE SCALE GENOMIC DNA]</scope>
    <source>
        <strain evidence="9 10">JCM 5805</strain>
    </source>
</reference>
<evidence type="ECO:0000256" key="6">
    <source>
        <dbReference type="ARBA" id="ARBA00023136"/>
    </source>
</evidence>
<dbReference type="EMBL" id="BBSI01000035">
    <property type="protein sequence ID" value="GAM81135.1"/>
    <property type="molecule type" value="Genomic_DNA"/>
</dbReference>
<gene>
    <name evidence="9" type="ORF">JCM5805K_2255</name>
</gene>
<comment type="subcellular location">
    <subcellularLocation>
        <location evidence="1 7">Cell membrane</location>
        <topology evidence="1 7">Multi-pass membrane protein</topology>
    </subcellularLocation>
</comment>
<dbReference type="GO" id="GO:0005886">
    <property type="term" value="C:plasma membrane"/>
    <property type="evidence" value="ECO:0007669"/>
    <property type="project" value="UniProtKB-SubCell"/>
</dbReference>
<comment type="caution">
    <text evidence="9">The sequence shown here is derived from an EMBL/GenBank/DDBJ whole genome shotgun (WGS) entry which is preliminary data.</text>
</comment>
<evidence type="ECO:0000256" key="2">
    <source>
        <dbReference type="ARBA" id="ARBA00010792"/>
    </source>
</evidence>
<feature type="transmembrane region" description="Helical" evidence="7">
    <location>
        <begin position="161"/>
        <end position="183"/>
    </location>
</feature>
<dbReference type="InterPro" id="IPR032818">
    <property type="entry name" value="DedA-like"/>
</dbReference>
<evidence type="ECO:0000256" key="3">
    <source>
        <dbReference type="ARBA" id="ARBA00022475"/>
    </source>
</evidence>